<evidence type="ECO:0000313" key="1">
    <source>
        <dbReference type="EMBL" id="AHF14539.1"/>
    </source>
</evidence>
<evidence type="ECO:0008006" key="3">
    <source>
        <dbReference type="Google" id="ProtNLM"/>
    </source>
</evidence>
<dbReference type="SUPFAM" id="SSF158446">
    <property type="entry name" value="IVS-encoded protein-like"/>
    <property type="match status" value="1"/>
</dbReference>
<name>W0EZB7_9BACT</name>
<reference evidence="1 2" key="1">
    <citation type="submission" date="2013-12" db="EMBL/GenBank/DDBJ databases">
        <authorList>
            <consortium name="DOE Joint Genome Institute"/>
            <person name="Eisen J."/>
            <person name="Huntemann M."/>
            <person name="Han J."/>
            <person name="Chen A."/>
            <person name="Kyrpides N."/>
            <person name="Mavromatis K."/>
            <person name="Markowitz V."/>
            <person name="Palaniappan K."/>
            <person name="Ivanova N."/>
            <person name="Schaumberg A."/>
            <person name="Pati A."/>
            <person name="Liolios K."/>
            <person name="Nordberg H.P."/>
            <person name="Cantor M.N."/>
            <person name="Hua S.X."/>
            <person name="Woyke T."/>
        </authorList>
    </citation>
    <scope>NUCLEOTIDE SEQUENCE [LARGE SCALE GENOMIC DNA]</scope>
    <source>
        <strain evidence="2">DSM 19437</strain>
    </source>
</reference>
<accession>W0EZB7</accession>
<dbReference type="Proteomes" id="UP000003586">
    <property type="component" value="Chromosome"/>
</dbReference>
<dbReference type="HOGENOM" id="CLU_3009677_0_0_10"/>
<organism evidence="1 2">
    <name type="scientific">Niabella soli DSM 19437</name>
    <dbReference type="NCBI Taxonomy" id="929713"/>
    <lineage>
        <taxon>Bacteria</taxon>
        <taxon>Pseudomonadati</taxon>
        <taxon>Bacteroidota</taxon>
        <taxon>Chitinophagia</taxon>
        <taxon>Chitinophagales</taxon>
        <taxon>Chitinophagaceae</taxon>
        <taxon>Niabella</taxon>
    </lineage>
</organism>
<sequence length="56" mass="6391">MQCALKELRETRINLRIIKEKPILLHESVEIAVNECNELIAIFSASVVTAKRNRGK</sequence>
<protein>
    <recommendedName>
        <fullName evidence="3">Four helix bundle protein</fullName>
    </recommendedName>
</protein>
<dbReference type="EMBL" id="CP007035">
    <property type="protein sequence ID" value="AHF14539.1"/>
    <property type="molecule type" value="Genomic_DNA"/>
</dbReference>
<dbReference type="RefSeq" id="WP_084568265.1">
    <property type="nucleotide sequence ID" value="NZ_CP007035.1"/>
</dbReference>
<dbReference type="OrthoDB" id="285993at2"/>
<gene>
    <name evidence="1" type="ORF">NIASO_03745</name>
</gene>
<dbReference type="Gene3D" id="1.20.1440.60">
    <property type="entry name" value="23S rRNA-intervening sequence"/>
    <property type="match status" value="1"/>
</dbReference>
<keyword evidence="2" id="KW-1185">Reference proteome</keyword>
<dbReference type="AlphaFoldDB" id="W0EZB7"/>
<dbReference type="InterPro" id="IPR036583">
    <property type="entry name" value="23S_rRNA_IVS_sf"/>
</dbReference>
<evidence type="ECO:0000313" key="2">
    <source>
        <dbReference type="Proteomes" id="UP000003586"/>
    </source>
</evidence>
<dbReference type="STRING" id="929713.NIASO_03745"/>
<proteinExistence type="predicted"/>
<dbReference type="KEGG" id="nso:NIASO_03745"/>